<gene>
    <name evidence="1" type="ORF">DM01DRAFT_1410390</name>
</gene>
<accession>A0A1X2G7E5</accession>
<organism evidence="1 2">
    <name type="scientific">Hesseltinella vesiculosa</name>
    <dbReference type="NCBI Taxonomy" id="101127"/>
    <lineage>
        <taxon>Eukaryota</taxon>
        <taxon>Fungi</taxon>
        <taxon>Fungi incertae sedis</taxon>
        <taxon>Mucoromycota</taxon>
        <taxon>Mucoromycotina</taxon>
        <taxon>Mucoromycetes</taxon>
        <taxon>Mucorales</taxon>
        <taxon>Cunninghamellaceae</taxon>
        <taxon>Hesseltinella</taxon>
    </lineage>
</organism>
<name>A0A1X2G7E5_9FUNG</name>
<dbReference type="OrthoDB" id="271553at2759"/>
<evidence type="ECO:0000313" key="2">
    <source>
        <dbReference type="Proteomes" id="UP000242146"/>
    </source>
</evidence>
<proteinExistence type="predicted"/>
<keyword evidence="2" id="KW-1185">Reference proteome</keyword>
<comment type="caution">
    <text evidence="1">The sequence shown here is derived from an EMBL/GenBank/DDBJ whole genome shotgun (WGS) entry which is preliminary data.</text>
</comment>
<sequence>MSFLDSVLYSFSNIFSVGPDPDDDGECCGGVGANGTCCKWTSPAPTPVLSCSQKQATQACHCSDDQPTVKVMTCGTLSSAEYQRLHILEKRSLHGYHMCTIAMDQACKDLLLSSTICLFVLGDVSEDNILDSLMGWMNEQIVQSKKSLQHLTYGMFCVDTLSNELVTIFEEKLHQLGANRVGPIGRGNWTHWWAQIKAAMDNFAPTHDHDHGDVSAGCTGGMIDVEDMHRIARQIDERKKSRAANQRAVVNRRGRAKRTIGVGIPIDKATTTTEVTLVSPTTAPVSSF</sequence>
<dbReference type="STRING" id="101127.A0A1X2G7E5"/>
<protein>
    <submittedName>
        <fullName evidence="1">Uncharacterized protein</fullName>
    </submittedName>
</protein>
<dbReference type="Proteomes" id="UP000242146">
    <property type="component" value="Unassembled WGS sequence"/>
</dbReference>
<evidence type="ECO:0000313" key="1">
    <source>
        <dbReference type="EMBL" id="ORX47005.1"/>
    </source>
</evidence>
<reference evidence="1 2" key="1">
    <citation type="submission" date="2016-07" db="EMBL/GenBank/DDBJ databases">
        <title>Pervasive Adenine N6-methylation of Active Genes in Fungi.</title>
        <authorList>
            <consortium name="DOE Joint Genome Institute"/>
            <person name="Mondo S.J."/>
            <person name="Dannebaum R.O."/>
            <person name="Kuo R.C."/>
            <person name="Labutti K."/>
            <person name="Haridas S."/>
            <person name="Kuo A."/>
            <person name="Salamov A."/>
            <person name="Ahrendt S.R."/>
            <person name="Lipzen A."/>
            <person name="Sullivan W."/>
            <person name="Andreopoulos W.B."/>
            <person name="Clum A."/>
            <person name="Lindquist E."/>
            <person name="Daum C."/>
            <person name="Ramamoorthy G.K."/>
            <person name="Gryganskyi A."/>
            <person name="Culley D."/>
            <person name="Magnuson J.K."/>
            <person name="James T.Y."/>
            <person name="O'Malley M.A."/>
            <person name="Stajich J.E."/>
            <person name="Spatafora J.W."/>
            <person name="Visel A."/>
            <person name="Grigoriev I.V."/>
        </authorList>
    </citation>
    <scope>NUCLEOTIDE SEQUENCE [LARGE SCALE GENOMIC DNA]</scope>
    <source>
        <strain evidence="1 2">NRRL 3301</strain>
    </source>
</reference>
<dbReference type="AlphaFoldDB" id="A0A1X2G7E5"/>
<dbReference type="EMBL" id="MCGT01000035">
    <property type="protein sequence ID" value="ORX47005.1"/>
    <property type="molecule type" value="Genomic_DNA"/>
</dbReference>